<reference evidence="5" key="1">
    <citation type="submission" date="2017-02" db="UniProtKB">
        <authorList>
            <consortium name="WormBaseParasite"/>
        </authorList>
    </citation>
    <scope>IDENTIFICATION</scope>
</reference>
<dbReference type="EMBL" id="UZAF01017085">
    <property type="protein sequence ID" value="VDO37757.1"/>
    <property type="molecule type" value="Genomic_DNA"/>
</dbReference>
<evidence type="ECO:0000313" key="5">
    <source>
        <dbReference type="WBParaSite" id="HPLM_0000953901-mRNA-1"/>
    </source>
</evidence>
<keyword evidence="4" id="KW-1185">Reference proteome</keyword>
<dbReference type="AlphaFoldDB" id="A0A0N4WFN1"/>
<evidence type="ECO:0000313" key="4">
    <source>
        <dbReference type="Proteomes" id="UP000268014"/>
    </source>
</evidence>
<dbReference type="Proteomes" id="UP000268014">
    <property type="component" value="Unassembled WGS sequence"/>
</dbReference>
<name>A0A0N4WFN1_HAEPC</name>
<feature type="chain" id="PRO_5043123660" evidence="2">
    <location>
        <begin position="20"/>
        <end position="91"/>
    </location>
</feature>
<dbReference type="OrthoDB" id="10392282at2759"/>
<feature type="signal peptide" evidence="2">
    <location>
        <begin position="1"/>
        <end position="19"/>
    </location>
</feature>
<proteinExistence type="predicted"/>
<dbReference type="OMA" id="HPKADSK"/>
<sequence length="91" mass="9777">MKLILILLIVAFVVLATDAANEKGPHPPHAGHKPGDHSGSKPKRAAPSPLEGRYILEARVKRHQHSSEEGGSTHHPKADSEGKQKRAALTL</sequence>
<feature type="region of interest" description="Disordered" evidence="1">
    <location>
        <begin position="20"/>
        <end position="91"/>
    </location>
</feature>
<evidence type="ECO:0000313" key="3">
    <source>
        <dbReference type="EMBL" id="VDO37757.1"/>
    </source>
</evidence>
<reference evidence="3 4" key="2">
    <citation type="submission" date="2018-11" db="EMBL/GenBank/DDBJ databases">
        <authorList>
            <consortium name="Pathogen Informatics"/>
        </authorList>
    </citation>
    <scope>NUCLEOTIDE SEQUENCE [LARGE SCALE GENOMIC DNA]</scope>
    <source>
        <strain evidence="3 4">MHpl1</strain>
    </source>
</reference>
<keyword evidence="2" id="KW-0732">Signal</keyword>
<organism evidence="5">
    <name type="scientific">Haemonchus placei</name>
    <name type="common">Barber's pole worm</name>
    <dbReference type="NCBI Taxonomy" id="6290"/>
    <lineage>
        <taxon>Eukaryota</taxon>
        <taxon>Metazoa</taxon>
        <taxon>Ecdysozoa</taxon>
        <taxon>Nematoda</taxon>
        <taxon>Chromadorea</taxon>
        <taxon>Rhabditida</taxon>
        <taxon>Rhabditina</taxon>
        <taxon>Rhabditomorpha</taxon>
        <taxon>Strongyloidea</taxon>
        <taxon>Trichostrongylidae</taxon>
        <taxon>Haemonchus</taxon>
    </lineage>
</organism>
<gene>
    <name evidence="3" type="ORF">HPLM_LOCUS9531</name>
</gene>
<protein>
    <submittedName>
        <fullName evidence="5">Secreted protein</fullName>
    </submittedName>
</protein>
<evidence type="ECO:0000256" key="1">
    <source>
        <dbReference type="SAM" id="MobiDB-lite"/>
    </source>
</evidence>
<evidence type="ECO:0000256" key="2">
    <source>
        <dbReference type="SAM" id="SignalP"/>
    </source>
</evidence>
<feature type="compositionally biased region" description="Basic and acidic residues" evidence="1">
    <location>
        <begin position="54"/>
        <end position="84"/>
    </location>
</feature>
<dbReference type="WBParaSite" id="HPLM_0000953901-mRNA-1">
    <property type="protein sequence ID" value="HPLM_0000953901-mRNA-1"/>
    <property type="gene ID" value="HPLM_0000953901"/>
</dbReference>
<accession>A0A0N4WFN1</accession>